<comment type="similarity">
    <text evidence="2">Belongs to the sulfatase family.</text>
</comment>
<gene>
    <name evidence="9" type="ORF">V1264_024944</name>
</gene>
<keyword evidence="6" id="KW-0325">Glycoprotein</keyword>
<dbReference type="CDD" id="cd16029">
    <property type="entry name" value="4-S"/>
    <property type="match status" value="1"/>
</dbReference>
<dbReference type="GO" id="GO:0008484">
    <property type="term" value="F:sulfuric ester hydrolase activity"/>
    <property type="evidence" value="ECO:0007669"/>
    <property type="project" value="InterPro"/>
</dbReference>
<dbReference type="InterPro" id="IPR017850">
    <property type="entry name" value="Alkaline_phosphatase_core_sf"/>
</dbReference>
<evidence type="ECO:0000313" key="9">
    <source>
        <dbReference type="EMBL" id="KAK7089173.1"/>
    </source>
</evidence>
<dbReference type="PROSITE" id="PS51257">
    <property type="entry name" value="PROKAR_LIPOPROTEIN"/>
    <property type="match status" value="1"/>
</dbReference>
<dbReference type="EMBL" id="JBAMIC010002674">
    <property type="protein sequence ID" value="KAK7089173.1"/>
    <property type="molecule type" value="Genomic_DNA"/>
</dbReference>
<dbReference type="Pfam" id="PF00884">
    <property type="entry name" value="Sulfatase"/>
    <property type="match status" value="1"/>
</dbReference>
<evidence type="ECO:0000256" key="5">
    <source>
        <dbReference type="ARBA" id="ARBA00022837"/>
    </source>
</evidence>
<dbReference type="InterPro" id="IPR000917">
    <property type="entry name" value="Sulfatase_N"/>
</dbReference>
<reference evidence="9 10" key="1">
    <citation type="submission" date="2024-02" db="EMBL/GenBank/DDBJ databases">
        <title>Chromosome-scale genome assembly of the rough periwinkle Littorina saxatilis.</title>
        <authorList>
            <person name="De Jode A."/>
            <person name="Faria R."/>
            <person name="Formenti G."/>
            <person name="Sims Y."/>
            <person name="Smith T.P."/>
            <person name="Tracey A."/>
            <person name="Wood J.M.D."/>
            <person name="Zagrodzka Z.B."/>
            <person name="Johannesson K."/>
            <person name="Butlin R.K."/>
            <person name="Leder E.H."/>
        </authorList>
    </citation>
    <scope>NUCLEOTIDE SEQUENCE [LARGE SCALE GENOMIC DNA]</scope>
    <source>
        <strain evidence="9">Snail1</strain>
        <tissue evidence="9">Muscle</tissue>
    </source>
</reference>
<proteinExistence type="inferred from homology"/>
<evidence type="ECO:0000256" key="2">
    <source>
        <dbReference type="ARBA" id="ARBA00008779"/>
    </source>
</evidence>
<evidence type="ECO:0000313" key="10">
    <source>
        <dbReference type="Proteomes" id="UP001374579"/>
    </source>
</evidence>
<protein>
    <recommendedName>
        <fullName evidence="8">Sulfatase N-terminal domain-containing protein</fullName>
    </recommendedName>
</protein>
<dbReference type="GO" id="GO:0046872">
    <property type="term" value="F:metal ion binding"/>
    <property type="evidence" value="ECO:0007669"/>
    <property type="project" value="UniProtKB-KW"/>
</dbReference>
<dbReference type="PROSITE" id="PS00149">
    <property type="entry name" value="SULFATASE_2"/>
    <property type="match status" value="1"/>
</dbReference>
<dbReference type="AlphaFoldDB" id="A0AAN9ALH4"/>
<keyword evidence="3" id="KW-0479">Metal-binding</keyword>
<name>A0AAN9ALH4_9CAEN</name>
<dbReference type="PANTHER" id="PTHR10342">
    <property type="entry name" value="ARYLSULFATASE"/>
    <property type="match status" value="1"/>
</dbReference>
<comment type="caution">
    <text evidence="9">The sequence shown here is derived from an EMBL/GenBank/DDBJ whole genome shotgun (WGS) entry which is preliminary data.</text>
</comment>
<dbReference type="Gene3D" id="3.30.1120.10">
    <property type="match status" value="1"/>
</dbReference>
<dbReference type="Proteomes" id="UP001374579">
    <property type="component" value="Unassembled WGS sequence"/>
</dbReference>
<dbReference type="Gene3D" id="3.40.720.10">
    <property type="entry name" value="Alkaline Phosphatase, subunit A"/>
    <property type="match status" value="1"/>
</dbReference>
<evidence type="ECO:0000259" key="8">
    <source>
        <dbReference type="Pfam" id="PF00884"/>
    </source>
</evidence>
<sequence>MAEVCRVRSSGTMIVLTLVVAVLSVAGCNGAKQPHIVFIVADDLGWNDVGWHNPAMITPTLNRMASEGVILNSSYVQYLCSPSRTSFMTGYFPYRTGLQHKVIAAGEPRYLPAHFTTLPQMLRKQGYRTHIVGKWHLGMCNWKYTPTERGFESFFGYYSGMEFYYNHTRLDGYDFRANKSVALDPTQTYADYLFVDHALDIIEKHNPEEPLFLYLPFHLVHVPHEVPARFENMYSSIHDDHRRIYCGMVSMLDEAVKNVTDALEKAGLTDNMFLIFTTDNGGPTFDGANNLPLRGAKTTYWEGGTRGAGFVHSKNLLQKTGYTNNGMMHAADWFPTLLHLAGSKPDSDIDGVNQWDMLSTGVDSPRTTFVYNIDNITRAAAIRHGDYKLMVGSPGGWNGWYPLPKLHAQLKEQLAHDAEDVDRQWKPQLYNIKEDPEERHDLSSQMPEMMKFLQGELEKYRQKEVPPQNAPYDPAGDPTHFGGVWTPGWC</sequence>
<dbReference type="InterPro" id="IPR047115">
    <property type="entry name" value="ARSB"/>
</dbReference>
<evidence type="ECO:0000256" key="1">
    <source>
        <dbReference type="ARBA" id="ARBA00001913"/>
    </source>
</evidence>
<keyword evidence="5" id="KW-0106">Calcium</keyword>
<dbReference type="InterPro" id="IPR024607">
    <property type="entry name" value="Sulfatase_CS"/>
</dbReference>
<feature type="signal peptide" evidence="7">
    <location>
        <begin position="1"/>
        <end position="30"/>
    </location>
</feature>
<comment type="cofactor">
    <cofactor evidence="1">
        <name>Ca(2+)</name>
        <dbReference type="ChEBI" id="CHEBI:29108"/>
    </cofactor>
</comment>
<dbReference type="PANTHER" id="PTHR10342:SF273">
    <property type="entry name" value="RE14504P"/>
    <property type="match status" value="1"/>
</dbReference>
<feature type="chain" id="PRO_5043006713" description="Sulfatase N-terminal domain-containing protein" evidence="7">
    <location>
        <begin position="31"/>
        <end position="490"/>
    </location>
</feature>
<keyword evidence="10" id="KW-1185">Reference proteome</keyword>
<evidence type="ECO:0000256" key="3">
    <source>
        <dbReference type="ARBA" id="ARBA00022723"/>
    </source>
</evidence>
<evidence type="ECO:0000256" key="4">
    <source>
        <dbReference type="ARBA" id="ARBA00022801"/>
    </source>
</evidence>
<evidence type="ECO:0000256" key="6">
    <source>
        <dbReference type="ARBA" id="ARBA00023180"/>
    </source>
</evidence>
<feature type="domain" description="Sulfatase N-terminal" evidence="8">
    <location>
        <begin position="34"/>
        <end position="342"/>
    </location>
</feature>
<keyword evidence="4" id="KW-0378">Hydrolase</keyword>
<dbReference type="SUPFAM" id="SSF53649">
    <property type="entry name" value="Alkaline phosphatase-like"/>
    <property type="match status" value="1"/>
</dbReference>
<evidence type="ECO:0000256" key="7">
    <source>
        <dbReference type="SAM" id="SignalP"/>
    </source>
</evidence>
<keyword evidence="7" id="KW-0732">Signal</keyword>
<organism evidence="9 10">
    <name type="scientific">Littorina saxatilis</name>
    <dbReference type="NCBI Taxonomy" id="31220"/>
    <lineage>
        <taxon>Eukaryota</taxon>
        <taxon>Metazoa</taxon>
        <taxon>Spiralia</taxon>
        <taxon>Lophotrochozoa</taxon>
        <taxon>Mollusca</taxon>
        <taxon>Gastropoda</taxon>
        <taxon>Caenogastropoda</taxon>
        <taxon>Littorinimorpha</taxon>
        <taxon>Littorinoidea</taxon>
        <taxon>Littorinidae</taxon>
        <taxon>Littorina</taxon>
    </lineage>
</organism>
<accession>A0AAN9ALH4</accession>